<evidence type="ECO:0000259" key="2">
    <source>
        <dbReference type="Pfam" id="PF13581"/>
    </source>
</evidence>
<keyword evidence="4" id="KW-1185">Reference proteome</keyword>
<dbReference type="Gene3D" id="3.30.565.10">
    <property type="entry name" value="Histidine kinase-like ATPase, C-terminal domain"/>
    <property type="match status" value="1"/>
</dbReference>
<protein>
    <submittedName>
        <fullName evidence="3">ATP-binding protein</fullName>
    </submittedName>
</protein>
<keyword evidence="1" id="KW-0723">Serine/threonine-protein kinase</keyword>
<dbReference type="InterPro" id="IPR003594">
    <property type="entry name" value="HATPase_dom"/>
</dbReference>
<keyword evidence="3" id="KW-0547">Nucleotide-binding</keyword>
<dbReference type="RefSeq" id="WP_182856014.1">
    <property type="nucleotide sequence ID" value="NZ_WMLF01000180.1"/>
</dbReference>
<dbReference type="Proteomes" id="UP000766698">
    <property type="component" value="Unassembled WGS sequence"/>
</dbReference>
<evidence type="ECO:0000256" key="1">
    <source>
        <dbReference type="ARBA" id="ARBA00022527"/>
    </source>
</evidence>
<feature type="domain" description="Histidine kinase/HSP90-like ATPase" evidence="2">
    <location>
        <begin position="17"/>
        <end position="124"/>
    </location>
</feature>
<dbReference type="Pfam" id="PF13581">
    <property type="entry name" value="HATPase_c_2"/>
    <property type="match status" value="1"/>
</dbReference>
<dbReference type="EMBL" id="WMLF01000180">
    <property type="protein sequence ID" value="MBB1244663.1"/>
    <property type="molecule type" value="Genomic_DNA"/>
</dbReference>
<reference evidence="4" key="1">
    <citation type="journal article" date="2020" name="Syst. Appl. Microbiol.">
        <title>Streptomyces alkaliterrae sp. nov., isolated from an alkaline soil, and emended descriptions of Streptomyces alkaliphilus, Streptomyces calidiresistens and Streptomyces durbertensis.</title>
        <authorList>
            <person name="Swiecimska M."/>
            <person name="Golinska P."/>
            <person name="Nouioui I."/>
            <person name="Wypij M."/>
            <person name="Rai M."/>
            <person name="Sangal V."/>
            <person name="Goodfellow M."/>
        </authorList>
    </citation>
    <scope>NUCLEOTIDE SEQUENCE [LARGE SCALE GENOMIC DNA]</scope>
    <source>
        <strain evidence="4">DSM 104538</strain>
    </source>
</reference>
<dbReference type="InterPro" id="IPR036890">
    <property type="entry name" value="HATPase_C_sf"/>
</dbReference>
<keyword evidence="3" id="KW-0067">ATP-binding</keyword>
<proteinExistence type="predicted"/>
<dbReference type="InterPro" id="IPR050267">
    <property type="entry name" value="Anti-sigma-factor_SerPK"/>
</dbReference>
<accession>A0ABR6EHN0</accession>
<name>A0ABR6EHN0_9ACTN</name>
<comment type="caution">
    <text evidence="3">The sequence shown here is derived from an EMBL/GenBank/DDBJ whole genome shotgun (WGS) entry which is preliminary data.</text>
</comment>
<evidence type="ECO:0000313" key="4">
    <source>
        <dbReference type="Proteomes" id="UP000766698"/>
    </source>
</evidence>
<dbReference type="SUPFAM" id="SSF55874">
    <property type="entry name" value="ATPase domain of HSP90 chaperone/DNA topoisomerase II/histidine kinase"/>
    <property type="match status" value="1"/>
</dbReference>
<gene>
    <name evidence="3" type="ORF">GL263_13965</name>
</gene>
<keyword evidence="1" id="KW-0808">Transferase</keyword>
<evidence type="ECO:0000313" key="3">
    <source>
        <dbReference type="EMBL" id="MBB1244663.1"/>
    </source>
</evidence>
<dbReference type="CDD" id="cd16936">
    <property type="entry name" value="HATPase_RsbW-like"/>
    <property type="match status" value="1"/>
</dbReference>
<dbReference type="GO" id="GO:0005524">
    <property type="term" value="F:ATP binding"/>
    <property type="evidence" value="ECO:0007669"/>
    <property type="project" value="UniProtKB-KW"/>
</dbReference>
<sequence>MNGEESVPLRFRERFFPRERASVRLARVFVGRALLDWGIVVRMDDVLLCASELAANAVRHGVPPGRGYGVRMWRERGGSLYVEVHDSGGGVPRLLREPGRDTDAEADGGWGLFLVRELSDRWGVAPRDSRKDPGKIVWCAFDLPAVAVPEAHLRGLPSGARTRVSSTRQ</sequence>
<dbReference type="PANTHER" id="PTHR35526">
    <property type="entry name" value="ANTI-SIGMA-F FACTOR RSBW-RELATED"/>
    <property type="match status" value="1"/>
</dbReference>
<keyword evidence="1" id="KW-0418">Kinase</keyword>
<dbReference type="PANTHER" id="PTHR35526:SF3">
    <property type="entry name" value="ANTI-SIGMA-F FACTOR RSBW"/>
    <property type="match status" value="1"/>
</dbReference>
<organism evidence="3 4">
    <name type="scientific">Streptomyces durbertensis</name>
    <dbReference type="NCBI Taxonomy" id="2448886"/>
    <lineage>
        <taxon>Bacteria</taxon>
        <taxon>Bacillati</taxon>
        <taxon>Actinomycetota</taxon>
        <taxon>Actinomycetes</taxon>
        <taxon>Kitasatosporales</taxon>
        <taxon>Streptomycetaceae</taxon>
        <taxon>Streptomyces</taxon>
    </lineage>
</organism>